<dbReference type="NCBIfam" id="TIGR01805">
    <property type="entry name" value="CM_mono_grmpos"/>
    <property type="match status" value="1"/>
</dbReference>
<dbReference type="PANTHER" id="PTHR38041">
    <property type="entry name" value="CHORISMATE MUTASE"/>
    <property type="match status" value="1"/>
</dbReference>
<dbReference type="GO" id="GO:0009697">
    <property type="term" value="P:salicylic acid biosynthetic process"/>
    <property type="evidence" value="ECO:0007669"/>
    <property type="project" value="TreeGrafter"/>
</dbReference>
<gene>
    <name evidence="3" type="ORF">WN59_12125</name>
</gene>
<evidence type="ECO:0000313" key="4">
    <source>
        <dbReference type="Proteomes" id="UP000034287"/>
    </source>
</evidence>
<comment type="caution">
    <text evidence="3">The sequence shown here is derived from an EMBL/GenBank/DDBJ whole genome shotgun (WGS) entry which is preliminary data.</text>
</comment>
<dbReference type="InterPro" id="IPR036263">
    <property type="entry name" value="Chorismate_II_sf"/>
</dbReference>
<dbReference type="OrthoDB" id="9802281at2"/>
<evidence type="ECO:0000256" key="1">
    <source>
        <dbReference type="ARBA" id="ARBA00023235"/>
    </source>
</evidence>
<name>A0A0M2SKV1_9STAP</name>
<keyword evidence="4" id="KW-1185">Reference proteome</keyword>
<dbReference type="RefSeq" id="WP_046517703.1">
    <property type="nucleotide sequence ID" value="NZ_LAYZ01000025.1"/>
</dbReference>
<dbReference type="GO" id="GO:0046417">
    <property type="term" value="P:chorismate metabolic process"/>
    <property type="evidence" value="ECO:0007669"/>
    <property type="project" value="InterPro"/>
</dbReference>
<evidence type="ECO:0000259" key="2">
    <source>
        <dbReference type="PROSITE" id="PS51168"/>
    </source>
</evidence>
<sequence length="98" mass="11866">MESHEKLRTRINDIDRELVELFEARMRVSSEIAEYKQRNDIPIFDEEREEEVVEKNVGRLTDETLKRHADSFFRHLMALSRKRQHENLKNRKSSINNI</sequence>
<dbReference type="SUPFAM" id="SSF48600">
    <property type="entry name" value="Chorismate mutase II"/>
    <property type="match status" value="1"/>
</dbReference>
<dbReference type="PANTHER" id="PTHR38041:SF1">
    <property type="entry name" value="CHORISMATE MUTASE"/>
    <property type="match status" value="1"/>
</dbReference>
<dbReference type="STRING" id="1432562.WN59_12125"/>
<dbReference type="InterPro" id="IPR002701">
    <property type="entry name" value="CM_II_prokaryot"/>
</dbReference>
<dbReference type="Gene3D" id="1.20.59.10">
    <property type="entry name" value="Chorismate mutase"/>
    <property type="match status" value="1"/>
</dbReference>
<proteinExistence type="predicted"/>
<protein>
    <recommendedName>
        <fullName evidence="2">Chorismate mutase domain-containing protein</fullName>
    </recommendedName>
</protein>
<organism evidence="3 4">
    <name type="scientific">Salinicoccus sediminis</name>
    <dbReference type="NCBI Taxonomy" id="1432562"/>
    <lineage>
        <taxon>Bacteria</taxon>
        <taxon>Bacillati</taxon>
        <taxon>Bacillota</taxon>
        <taxon>Bacilli</taxon>
        <taxon>Bacillales</taxon>
        <taxon>Staphylococcaceae</taxon>
        <taxon>Salinicoccus</taxon>
    </lineage>
</organism>
<dbReference type="InterPro" id="IPR011279">
    <property type="entry name" value="Chorismate_mutase_GmP"/>
</dbReference>
<dbReference type="AlphaFoldDB" id="A0A0M2SKV1"/>
<feature type="domain" description="Chorismate mutase" evidence="2">
    <location>
        <begin position="1"/>
        <end position="88"/>
    </location>
</feature>
<keyword evidence="1" id="KW-0413">Isomerase</keyword>
<reference evidence="3 4" key="1">
    <citation type="submission" date="2015-04" db="EMBL/GenBank/DDBJ databases">
        <title>Taxonomic description and genome sequence of Salinicoccus sediminis sp. nov., a novel hyper halotolerant bacterium isolated from marine sediment.</title>
        <authorList>
            <person name="Mathan Kumar R."/>
            <person name="Kaur G."/>
            <person name="Kumar N."/>
            <person name="Kumar A."/>
            <person name="Singh N.K."/>
            <person name="Kaur N."/>
            <person name="Mayilraj S."/>
        </authorList>
    </citation>
    <scope>NUCLEOTIDE SEQUENCE [LARGE SCALE GENOMIC DNA]</scope>
    <source>
        <strain evidence="3 4">SV-16</strain>
    </source>
</reference>
<dbReference type="SMART" id="SM00830">
    <property type="entry name" value="CM_2"/>
    <property type="match status" value="1"/>
</dbReference>
<dbReference type="Pfam" id="PF01817">
    <property type="entry name" value="CM_2"/>
    <property type="match status" value="1"/>
</dbReference>
<dbReference type="PATRIC" id="fig|1432562.3.peg.2423"/>
<dbReference type="InterPro" id="IPR036979">
    <property type="entry name" value="CM_dom_sf"/>
</dbReference>
<dbReference type="InterPro" id="IPR051331">
    <property type="entry name" value="Chorismate_mutase-related"/>
</dbReference>
<dbReference type="GO" id="GO:0004106">
    <property type="term" value="F:chorismate mutase activity"/>
    <property type="evidence" value="ECO:0007669"/>
    <property type="project" value="InterPro"/>
</dbReference>
<dbReference type="Proteomes" id="UP000034287">
    <property type="component" value="Unassembled WGS sequence"/>
</dbReference>
<evidence type="ECO:0000313" key="3">
    <source>
        <dbReference type="EMBL" id="KKK33487.1"/>
    </source>
</evidence>
<dbReference type="EMBL" id="LAYZ01000025">
    <property type="protein sequence ID" value="KKK33487.1"/>
    <property type="molecule type" value="Genomic_DNA"/>
</dbReference>
<dbReference type="PROSITE" id="PS51168">
    <property type="entry name" value="CHORISMATE_MUT_2"/>
    <property type="match status" value="1"/>
</dbReference>
<accession>A0A0M2SKV1</accession>